<keyword evidence="2" id="KW-1185">Reference proteome</keyword>
<evidence type="ECO:0000313" key="2">
    <source>
        <dbReference type="Proteomes" id="UP000003374"/>
    </source>
</evidence>
<dbReference type="eggNOG" id="ENOG5032YWC">
    <property type="taxonomic scope" value="Bacteria"/>
</dbReference>
<evidence type="ECO:0008006" key="3">
    <source>
        <dbReference type="Google" id="ProtNLM"/>
    </source>
</evidence>
<dbReference type="NCBIfam" id="TIGR02436">
    <property type="entry name" value="four helix bundle protein"/>
    <property type="match status" value="1"/>
</dbReference>
<protein>
    <recommendedName>
        <fullName evidence="3">Four helix bundle protein</fullName>
    </recommendedName>
</protein>
<evidence type="ECO:0000313" key="1">
    <source>
        <dbReference type="EMBL" id="EAR21663.1"/>
    </source>
</evidence>
<sequence>MNNVTGHKDLSVWQAAMELAKVIYAMTADFPKEERYGLVSQMRRAAVSVPSNIAEGAGRGSAREFHQFLTIARGSLSELETQALLARDLGFMRQSDDLMAMITRIFQMITGLQRSLK</sequence>
<name>A4BRU2_9GAMM</name>
<dbReference type="STRING" id="314278.NB231_02813"/>
<organism evidence="1 2">
    <name type="scientific">Nitrococcus mobilis Nb-231</name>
    <dbReference type="NCBI Taxonomy" id="314278"/>
    <lineage>
        <taxon>Bacteria</taxon>
        <taxon>Pseudomonadati</taxon>
        <taxon>Pseudomonadota</taxon>
        <taxon>Gammaproteobacteria</taxon>
        <taxon>Chromatiales</taxon>
        <taxon>Ectothiorhodospiraceae</taxon>
        <taxon>Nitrococcus</taxon>
    </lineage>
</organism>
<dbReference type="PANTHER" id="PTHR38471:SF2">
    <property type="entry name" value="FOUR HELIX BUNDLE PROTEIN"/>
    <property type="match status" value="1"/>
</dbReference>
<dbReference type="PANTHER" id="PTHR38471">
    <property type="entry name" value="FOUR HELIX BUNDLE PROTEIN"/>
    <property type="match status" value="1"/>
</dbReference>
<dbReference type="OrthoDB" id="160990at2"/>
<proteinExistence type="predicted"/>
<dbReference type="AlphaFoldDB" id="A4BRU2"/>
<gene>
    <name evidence="1" type="ORF">NB231_02813</name>
</gene>
<dbReference type="SUPFAM" id="SSF158446">
    <property type="entry name" value="IVS-encoded protein-like"/>
    <property type="match status" value="1"/>
</dbReference>
<dbReference type="InterPro" id="IPR036583">
    <property type="entry name" value="23S_rRNA_IVS_sf"/>
</dbReference>
<dbReference type="InterPro" id="IPR012657">
    <property type="entry name" value="23S_rRNA-intervening_sequence"/>
</dbReference>
<dbReference type="CDD" id="cd16377">
    <property type="entry name" value="23S_rRNA_IVP_like"/>
    <property type="match status" value="1"/>
</dbReference>
<dbReference type="EMBL" id="AAOF01000007">
    <property type="protein sequence ID" value="EAR21663.1"/>
    <property type="molecule type" value="Genomic_DNA"/>
</dbReference>
<dbReference type="HOGENOM" id="CLU_129874_0_6_6"/>
<reference evidence="1 2" key="1">
    <citation type="submission" date="2006-02" db="EMBL/GenBank/DDBJ databases">
        <authorList>
            <person name="Waterbury J."/>
            <person name="Ferriera S."/>
            <person name="Johnson J."/>
            <person name="Kravitz S."/>
            <person name="Halpern A."/>
            <person name="Remington K."/>
            <person name="Beeson K."/>
            <person name="Tran B."/>
            <person name="Rogers Y.-H."/>
            <person name="Friedman R."/>
            <person name="Venter J.C."/>
        </authorList>
    </citation>
    <scope>NUCLEOTIDE SEQUENCE [LARGE SCALE GENOMIC DNA]</scope>
    <source>
        <strain evidence="1 2">Nb-231</strain>
    </source>
</reference>
<dbReference type="Proteomes" id="UP000003374">
    <property type="component" value="Unassembled WGS sequence"/>
</dbReference>
<accession>A4BRU2</accession>
<comment type="caution">
    <text evidence="1">The sequence shown here is derived from an EMBL/GenBank/DDBJ whole genome shotgun (WGS) entry which is preliminary data.</text>
</comment>
<dbReference type="Pfam" id="PF05635">
    <property type="entry name" value="23S_rRNA_IVP"/>
    <property type="match status" value="1"/>
</dbReference>
<dbReference type="RefSeq" id="WP_004999575.1">
    <property type="nucleotide sequence ID" value="NZ_CH672427.1"/>
</dbReference>
<dbReference type="Gene3D" id="1.20.1440.60">
    <property type="entry name" value="23S rRNA-intervening sequence"/>
    <property type="match status" value="1"/>
</dbReference>